<dbReference type="InterPro" id="IPR008271">
    <property type="entry name" value="Ser/Thr_kinase_AS"/>
</dbReference>
<gene>
    <name evidence="13" type="ORF">M569_10541</name>
</gene>
<evidence type="ECO:0000256" key="5">
    <source>
        <dbReference type="ARBA" id="ARBA00022777"/>
    </source>
</evidence>
<feature type="non-terminal residue" evidence="13">
    <location>
        <position position="1"/>
    </location>
</feature>
<feature type="binding site" evidence="9">
    <location>
        <position position="83"/>
    </location>
    <ligand>
        <name>ATP</name>
        <dbReference type="ChEBI" id="CHEBI:30616"/>
    </ligand>
</feature>
<dbReference type="EC" id="2.7.11.1" evidence="1"/>
<dbReference type="PROSITE" id="PS00107">
    <property type="entry name" value="PROTEIN_KINASE_ATP"/>
    <property type="match status" value="1"/>
</dbReference>
<comment type="catalytic activity">
    <reaction evidence="7">
        <text>L-threonyl-[protein] + ATP = O-phospho-L-threonyl-[protein] + ADP + H(+)</text>
        <dbReference type="Rhea" id="RHEA:46608"/>
        <dbReference type="Rhea" id="RHEA-COMP:11060"/>
        <dbReference type="Rhea" id="RHEA-COMP:11605"/>
        <dbReference type="ChEBI" id="CHEBI:15378"/>
        <dbReference type="ChEBI" id="CHEBI:30013"/>
        <dbReference type="ChEBI" id="CHEBI:30616"/>
        <dbReference type="ChEBI" id="CHEBI:61977"/>
        <dbReference type="ChEBI" id="CHEBI:456216"/>
        <dbReference type="EC" id="2.7.11.1"/>
    </reaction>
</comment>
<keyword evidence="4 9" id="KW-0547">Nucleotide-binding</keyword>
<comment type="caution">
    <text evidence="13">The sequence shown here is derived from an EMBL/GenBank/DDBJ whole genome shotgun (WGS) entry which is preliminary data.</text>
</comment>
<evidence type="ECO:0000256" key="4">
    <source>
        <dbReference type="ARBA" id="ARBA00022741"/>
    </source>
</evidence>
<keyword evidence="2 10" id="KW-0723">Serine/threonine-protein kinase</keyword>
<feature type="domain" description="Protein kinase" evidence="12">
    <location>
        <begin position="51"/>
        <end position="324"/>
    </location>
</feature>
<dbReference type="PANTHER" id="PTHR47989:SF71">
    <property type="entry name" value="PROTEIN KINASE DOMAIN-CONTAINING PROTEIN"/>
    <property type="match status" value="1"/>
</dbReference>
<proteinExistence type="inferred from homology"/>
<evidence type="ECO:0000256" key="3">
    <source>
        <dbReference type="ARBA" id="ARBA00022679"/>
    </source>
</evidence>
<comment type="catalytic activity">
    <reaction evidence="8">
        <text>L-seryl-[protein] + ATP = O-phospho-L-seryl-[protein] + ADP + H(+)</text>
        <dbReference type="Rhea" id="RHEA:17989"/>
        <dbReference type="Rhea" id="RHEA-COMP:9863"/>
        <dbReference type="Rhea" id="RHEA-COMP:11604"/>
        <dbReference type="ChEBI" id="CHEBI:15378"/>
        <dbReference type="ChEBI" id="CHEBI:29999"/>
        <dbReference type="ChEBI" id="CHEBI:30616"/>
        <dbReference type="ChEBI" id="CHEBI:83421"/>
        <dbReference type="ChEBI" id="CHEBI:456216"/>
        <dbReference type="EC" id="2.7.11.1"/>
    </reaction>
</comment>
<dbReference type="PIRSF" id="PIRSF000654">
    <property type="entry name" value="Integrin-linked_kinase"/>
    <property type="match status" value="1"/>
</dbReference>
<dbReference type="PANTHER" id="PTHR47989">
    <property type="entry name" value="OS01G0750732 PROTEIN"/>
    <property type="match status" value="1"/>
</dbReference>
<dbReference type="GO" id="GO:0004674">
    <property type="term" value="F:protein serine/threonine kinase activity"/>
    <property type="evidence" value="ECO:0007669"/>
    <property type="project" value="UniProtKB-KW"/>
</dbReference>
<evidence type="ECO:0000256" key="9">
    <source>
        <dbReference type="PROSITE-ProRule" id="PRU10141"/>
    </source>
</evidence>
<dbReference type="InterPro" id="IPR000719">
    <property type="entry name" value="Prot_kinase_dom"/>
</dbReference>
<dbReference type="Gene3D" id="1.10.510.10">
    <property type="entry name" value="Transferase(Phosphotransferase) domain 1"/>
    <property type="match status" value="1"/>
</dbReference>
<keyword evidence="3" id="KW-0808">Transferase</keyword>
<dbReference type="InterPro" id="IPR011009">
    <property type="entry name" value="Kinase-like_dom_sf"/>
</dbReference>
<dbReference type="EMBL" id="AUSU01004957">
    <property type="protein sequence ID" value="EPS64239.1"/>
    <property type="molecule type" value="Genomic_DNA"/>
</dbReference>
<dbReference type="AlphaFoldDB" id="S8CBC4"/>
<comment type="similarity">
    <text evidence="10">Belongs to the protein kinase superfamily.</text>
</comment>
<dbReference type="InterPro" id="IPR017441">
    <property type="entry name" value="Protein_kinase_ATP_BS"/>
</dbReference>
<dbReference type="GO" id="GO:0005524">
    <property type="term" value="F:ATP binding"/>
    <property type="evidence" value="ECO:0007669"/>
    <property type="project" value="UniProtKB-UniRule"/>
</dbReference>
<dbReference type="PROSITE" id="PS50011">
    <property type="entry name" value="PROTEIN_KINASE_DOM"/>
    <property type="match status" value="1"/>
</dbReference>
<dbReference type="PRINTS" id="PR00109">
    <property type="entry name" value="TYRKINASE"/>
</dbReference>
<dbReference type="InterPro" id="IPR001245">
    <property type="entry name" value="Ser-Thr/Tyr_kinase_cat_dom"/>
</dbReference>
<dbReference type="Proteomes" id="UP000015453">
    <property type="component" value="Unassembled WGS sequence"/>
</dbReference>
<organism evidence="13 14">
    <name type="scientific">Genlisea aurea</name>
    <dbReference type="NCBI Taxonomy" id="192259"/>
    <lineage>
        <taxon>Eukaryota</taxon>
        <taxon>Viridiplantae</taxon>
        <taxon>Streptophyta</taxon>
        <taxon>Embryophyta</taxon>
        <taxon>Tracheophyta</taxon>
        <taxon>Spermatophyta</taxon>
        <taxon>Magnoliopsida</taxon>
        <taxon>eudicotyledons</taxon>
        <taxon>Gunneridae</taxon>
        <taxon>Pentapetalae</taxon>
        <taxon>asterids</taxon>
        <taxon>lamiids</taxon>
        <taxon>Lamiales</taxon>
        <taxon>Lentibulariaceae</taxon>
        <taxon>Genlisea</taxon>
    </lineage>
</organism>
<evidence type="ECO:0000313" key="14">
    <source>
        <dbReference type="Proteomes" id="UP000015453"/>
    </source>
</evidence>
<dbReference type="Pfam" id="PF07714">
    <property type="entry name" value="PK_Tyr_Ser-Thr"/>
    <property type="match status" value="1"/>
</dbReference>
<dbReference type="SMART" id="SM00220">
    <property type="entry name" value="S_TKc"/>
    <property type="match status" value="1"/>
</dbReference>
<accession>S8CBC4</accession>
<evidence type="ECO:0000256" key="1">
    <source>
        <dbReference type="ARBA" id="ARBA00012513"/>
    </source>
</evidence>
<feature type="region of interest" description="Disordered" evidence="11">
    <location>
        <begin position="1"/>
        <end position="20"/>
    </location>
</feature>
<keyword evidence="5" id="KW-0418">Kinase</keyword>
<name>S8CBC4_9LAMI</name>
<sequence length="335" mass="38143">PWREPPSPLRMPPSPLRALPSPSRFSMSPKLNRLGSVHLSVGQVFKATQNFSSSLLIGEGEFGAVYKAKLPDGQIVAIKRARKRHLDYLRAEFKSEVQLLAKIDHKNLVKLLGYVEKGDESMIVTEYVPNGTLREHLDGLKPKKLDFYERLEIAIDIAHGLTYLHFYAEKQIIHRDIKSSNILLTDSLRAKVADFGFARLADESEKTHVYTQAKGTLGYVDPEYMRTYKLTTKSDVYSFGILLLELLTGRRPFDLGRPSDERVNVQWVFRKYCKGEAAETVDPEIKGRVNEGILKKIFGLAIRCAAPTRGDRPDMKTVVEQLWGIRMESLNERRK</sequence>
<dbReference type="OrthoDB" id="4062651at2759"/>
<dbReference type="PROSITE" id="PS00108">
    <property type="entry name" value="PROTEIN_KINASE_ST"/>
    <property type="match status" value="1"/>
</dbReference>
<evidence type="ECO:0000256" key="6">
    <source>
        <dbReference type="ARBA" id="ARBA00022840"/>
    </source>
</evidence>
<evidence type="ECO:0000256" key="10">
    <source>
        <dbReference type="RuleBase" id="RU000304"/>
    </source>
</evidence>
<evidence type="ECO:0000256" key="8">
    <source>
        <dbReference type="ARBA" id="ARBA00048679"/>
    </source>
</evidence>
<evidence type="ECO:0000256" key="11">
    <source>
        <dbReference type="SAM" id="MobiDB-lite"/>
    </source>
</evidence>
<keyword evidence="14" id="KW-1185">Reference proteome</keyword>
<feature type="compositionally biased region" description="Pro residues" evidence="11">
    <location>
        <begin position="1"/>
        <end position="15"/>
    </location>
</feature>
<keyword evidence="6 9" id="KW-0067">ATP-binding</keyword>
<dbReference type="Gene3D" id="3.30.200.20">
    <property type="entry name" value="Phosphorylase Kinase, domain 1"/>
    <property type="match status" value="1"/>
</dbReference>
<feature type="non-terminal residue" evidence="13">
    <location>
        <position position="335"/>
    </location>
</feature>
<protein>
    <recommendedName>
        <fullName evidence="1">non-specific serine/threonine protein kinase</fullName>
        <ecNumber evidence="1">2.7.11.1</ecNumber>
    </recommendedName>
</protein>
<reference evidence="13 14" key="1">
    <citation type="journal article" date="2013" name="BMC Genomics">
        <title>The miniature genome of a carnivorous plant Genlisea aurea contains a low number of genes and short non-coding sequences.</title>
        <authorList>
            <person name="Leushkin E.V."/>
            <person name="Sutormin R.A."/>
            <person name="Nabieva E.R."/>
            <person name="Penin A.A."/>
            <person name="Kondrashov A.S."/>
            <person name="Logacheva M.D."/>
        </authorList>
    </citation>
    <scope>NUCLEOTIDE SEQUENCE [LARGE SCALE GENOMIC DNA]</scope>
</reference>
<evidence type="ECO:0000256" key="7">
    <source>
        <dbReference type="ARBA" id="ARBA00047899"/>
    </source>
</evidence>
<dbReference type="FunFam" id="1.10.510.10:FF:000300">
    <property type="entry name" value="Calmodulin-binding receptor-like cytoplasmic kinase 3"/>
    <property type="match status" value="1"/>
</dbReference>
<evidence type="ECO:0000256" key="2">
    <source>
        <dbReference type="ARBA" id="ARBA00022527"/>
    </source>
</evidence>
<evidence type="ECO:0000259" key="12">
    <source>
        <dbReference type="PROSITE" id="PS50011"/>
    </source>
</evidence>
<dbReference type="SUPFAM" id="SSF56112">
    <property type="entry name" value="Protein kinase-like (PK-like)"/>
    <property type="match status" value="1"/>
</dbReference>
<evidence type="ECO:0000313" key="13">
    <source>
        <dbReference type="EMBL" id="EPS64239.1"/>
    </source>
</evidence>
<dbReference type="CDD" id="cd14066">
    <property type="entry name" value="STKc_IRAK"/>
    <property type="match status" value="1"/>
</dbReference>